<sequence>MNPPDEAVWLRGVLRGIGRREPLGWPRGAVGASPETPEARRGRPKCRGRAENGEEINTPRTGAAKMPALCFATSALPGRAASRSFFRTERQFTLRCHSRRRGRGGSVVRLLASNVGEPGSIPGGAAPGSSRVEIMPDDSAGRRALSVSPSSPSLTFRRCSRCTRPHAPEVPRRYALRDTNPPPTRKNHAKQALSCAEFIRTGWDVLYRKTVSSSASRARQRRRAKNLLLLLLFLLLYHFPSSVTLALATEITRIGDDGKPRQDTRRSNFRISACGNRAGRCCRWSGFPGDLPYLPSLYSGAAPYSGPFAPIGSRDLDVKRRPNLCTQSLCVSAQYLRLVITELQLTRQRSLVWLHTAGLEMKSKITDMDVSIYDLIVTSRPSVVAMNLVSHLQVSHSRCREAGECIHECREAGSGIYWCREAGECIHECREAGSGIYWCREAGGCIHECREAGSGIYWCREAGECIHECREAGSGIYWCREAGECIHECREAGSGIYWCREAGECIHECREAGGGIYWCREAGECIHECREAGSGIYWCREAGLIPGRPYISPIERTLTGLYSPRTVRHLQFICVMLGNDMPAGTADKDAVPLFHRPAVSSWM</sequence>
<proteinExistence type="predicted"/>
<gene>
    <name evidence="3" type="ORF">PR048_019277</name>
</gene>
<organism evidence="3 4">
    <name type="scientific">Dryococelus australis</name>
    <dbReference type="NCBI Taxonomy" id="614101"/>
    <lineage>
        <taxon>Eukaryota</taxon>
        <taxon>Metazoa</taxon>
        <taxon>Ecdysozoa</taxon>
        <taxon>Arthropoda</taxon>
        <taxon>Hexapoda</taxon>
        <taxon>Insecta</taxon>
        <taxon>Pterygota</taxon>
        <taxon>Neoptera</taxon>
        <taxon>Polyneoptera</taxon>
        <taxon>Phasmatodea</taxon>
        <taxon>Verophasmatodea</taxon>
        <taxon>Anareolatae</taxon>
        <taxon>Phasmatidae</taxon>
        <taxon>Eurycanthinae</taxon>
        <taxon>Dryococelus</taxon>
    </lineage>
</organism>
<evidence type="ECO:0000313" key="3">
    <source>
        <dbReference type="EMBL" id="KAJ8878692.1"/>
    </source>
</evidence>
<evidence type="ECO:0000256" key="2">
    <source>
        <dbReference type="SAM" id="Phobius"/>
    </source>
</evidence>
<dbReference type="Proteomes" id="UP001159363">
    <property type="component" value="Chromosome 6"/>
</dbReference>
<reference evidence="3 4" key="1">
    <citation type="submission" date="2023-02" db="EMBL/GenBank/DDBJ databases">
        <title>LHISI_Scaffold_Assembly.</title>
        <authorList>
            <person name="Stuart O.P."/>
            <person name="Cleave R."/>
            <person name="Magrath M.J.L."/>
            <person name="Mikheyev A.S."/>
        </authorList>
    </citation>
    <scope>NUCLEOTIDE SEQUENCE [LARGE SCALE GENOMIC DNA]</scope>
    <source>
        <strain evidence="3">Daus_M_001</strain>
        <tissue evidence="3">Leg muscle</tissue>
    </source>
</reference>
<name>A0ABQ9H354_9NEOP</name>
<comment type="caution">
    <text evidence="3">The sequence shown here is derived from an EMBL/GenBank/DDBJ whole genome shotgun (WGS) entry which is preliminary data.</text>
</comment>
<protein>
    <submittedName>
        <fullName evidence="3">Uncharacterized protein</fullName>
    </submittedName>
</protein>
<dbReference type="EMBL" id="JARBHB010000007">
    <property type="protein sequence ID" value="KAJ8878692.1"/>
    <property type="molecule type" value="Genomic_DNA"/>
</dbReference>
<evidence type="ECO:0000256" key="1">
    <source>
        <dbReference type="SAM" id="MobiDB-lite"/>
    </source>
</evidence>
<feature type="transmembrane region" description="Helical" evidence="2">
    <location>
        <begin position="227"/>
        <end position="248"/>
    </location>
</feature>
<keyword evidence="4" id="KW-1185">Reference proteome</keyword>
<accession>A0ABQ9H354</accession>
<feature type="region of interest" description="Disordered" evidence="1">
    <location>
        <begin position="22"/>
        <end position="60"/>
    </location>
</feature>
<keyword evidence="2" id="KW-1133">Transmembrane helix</keyword>
<keyword evidence="2" id="KW-0812">Transmembrane</keyword>
<keyword evidence="2" id="KW-0472">Membrane</keyword>
<evidence type="ECO:0000313" key="4">
    <source>
        <dbReference type="Proteomes" id="UP001159363"/>
    </source>
</evidence>